<proteinExistence type="predicted"/>
<evidence type="ECO:0000259" key="8">
    <source>
        <dbReference type="PROSITE" id="PS50221"/>
    </source>
</evidence>
<evidence type="ECO:0000256" key="1">
    <source>
        <dbReference type="ARBA" id="ARBA00004141"/>
    </source>
</evidence>
<feature type="region of interest" description="Disordered" evidence="6">
    <location>
        <begin position="615"/>
        <end position="634"/>
    </location>
</feature>
<dbReference type="InterPro" id="IPR057244">
    <property type="entry name" value="GAIN_B"/>
</dbReference>
<dbReference type="PROSITE" id="PS50261">
    <property type="entry name" value="G_PROTEIN_RECEP_F2_4"/>
    <property type="match status" value="1"/>
</dbReference>
<keyword evidence="3 7" id="KW-1133">Transmembrane helix</keyword>
<evidence type="ECO:0000256" key="2">
    <source>
        <dbReference type="ARBA" id="ARBA00022692"/>
    </source>
</evidence>
<dbReference type="SMART" id="SM00303">
    <property type="entry name" value="GPS"/>
    <property type="match status" value="1"/>
</dbReference>
<dbReference type="GO" id="GO:0007189">
    <property type="term" value="P:adenylate cyclase-activating G protein-coupled receptor signaling pathway"/>
    <property type="evidence" value="ECO:0007669"/>
    <property type="project" value="TreeGrafter"/>
</dbReference>
<dbReference type="PRINTS" id="PR00249">
    <property type="entry name" value="GPCRSECRETIN"/>
</dbReference>
<keyword evidence="10" id="KW-1185">Reference proteome</keyword>
<evidence type="ECO:0000259" key="9">
    <source>
        <dbReference type="PROSITE" id="PS50261"/>
    </source>
</evidence>
<dbReference type="GO" id="GO:0004930">
    <property type="term" value="F:G protein-coupled receptor activity"/>
    <property type="evidence" value="ECO:0007669"/>
    <property type="project" value="InterPro"/>
</dbReference>
<dbReference type="InterPro" id="IPR046338">
    <property type="entry name" value="GAIN_dom_sf"/>
</dbReference>
<sequence>MDVKLNLSSQGQCKTYSFRLTVQEQKKEVRLKEMVKDIDQSFLLKENNCQRLESLNPKALTCQNQRGNGNGGSCLEIPSVDPGKQCRGATYDDNICKESKRSSYVLRFIKSEWMCVNCSTSALTVTPQPHDDIYNISVQDYDGYIDPSEASDYMNKMESKIEEIETNKTSKAGIVMGDVIGLLHVQAKNTETKDICYSSDEDIINDVDCESYLKAGFSWSVKISSEAFNKSRQENNGSAFLGILQFYDMRNKNETQNYTILNNEVYGITMKAKISNLTDTIDMFFTQSDQGSNASCVSWDGKGELNWTTSGCKTEIIKESNTIKCSCSHLTFFAVLMVPPSQADEIVSEEDLQSLTYITSIGCGISMFFMAIALFMHFLLRKAKSNQATKILMNMFVALCLLNISFLSNESVANTGDNAACVFIALLLHYSMLASFTWFFIQALHMYLWLIRQNVSITNYMRKITVLGWAFPSPIVITIASIGEYKTLILKSSRMCWITNNYIHYIVNIGYYALVFIFTTGIFITLLTRIVQARRLRAIDGKRKTFRKQLMMVLSLFLLFGLTWSVAFFSYGPMLIPSYYIFTVLNSSQGFFLFLYYYHIHNDIAGGFSDDPRSSGSTTTMVQPNMNGLENVYN</sequence>
<comment type="subcellular location">
    <subcellularLocation>
        <location evidence="1">Membrane</location>
        <topology evidence="1">Multi-pass membrane protein</topology>
    </subcellularLocation>
</comment>
<feature type="transmembrane region" description="Helical" evidence="7">
    <location>
        <begin position="428"/>
        <end position="451"/>
    </location>
</feature>
<evidence type="ECO:0000313" key="10">
    <source>
        <dbReference type="Proteomes" id="UP000515129"/>
    </source>
</evidence>
<evidence type="ECO:0000256" key="6">
    <source>
        <dbReference type="SAM" id="MobiDB-lite"/>
    </source>
</evidence>
<dbReference type="Gene3D" id="2.60.220.50">
    <property type="match status" value="1"/>
</dbReference>
<dbReference type="GO" id="GO:0007166">
    <property type="term" value="P:cell surface receptor signaling pathway"/>
    <property type="evidence" value="ECO:0007669"/>
    <property type="project" value="InterPro"/>
</dbReference>
<feature type="transmembrane region" description="Helical" evidence="7">
    <location>
        <begin position="502"/>
        <end position="528"/>
    </location>
</feature>
<dbReference type="Proteomes" id="UP000515129">
    <property type="component" value="Chromosome 17"/>
</dbReference>
<keyword evidence="5" id="KW-1015">Disulfide bond</keyword>
<dbReference type="OrthoDB" id="6134459at2759"/>
<dbReference type="InterPro" id="IPR000832">
    <property type="entry name" value="GPCR_2_secretin-like"/>
</dbReference>
<feature type="transmembrane region" description="Helical" evidence="7">
    <location>
        <begin position="578"/>
        <end position="598"/>
    </location>
</feature>
<dbReference type="InterPro" id="IPR000203">
    <property type="entry name" value="GPS"/>
</dbReference>
<dbReference type="AlphaFoldDB" id="A0A6P6RBG3"/>
<feature type="domain" description="G-protein coupled receptors family 2 profile 2" evidence="9">
    <location>
        <begin position="355"/>
        <end position="601"/>
    </location>
</feature>
<dbReference type="Pfam" id="PF00002">
    <property type="entry name" value="7tm_2"/>
    <property type="match status" value="1"/>
</dbReference>
<dbReference type="Pfam" id="PF01825">
    <property type="entry name" value="GPS"/>
    <property type="match status" value="1"/>
</dbReference>
<evidence type="ECO:0000256" key="5">
    <source>
        <dbReference type="ARBA" id="ARBA00023157"/>
    </source>
</evidence>
<dbReference type="Gene3D" id="1.20.1070.10">
    <property type="entry name" value="Rhodopsin 7-helix transmembrane proteins"/>
    <property type="match status" value="1"/>
</dbReference>
<dbReference type="GeneID" id="113117788"/>
<dbReference type="KEGG" id="caua:113117788"/>
<feature type="domain" description="GAIN-B" evidence="8">
    <location>
        <begin position="199"/>
        <end position="343"/>
    </location>
</feature>
<evidence type="ECO:0000256" key="7">
    <source>
        <dbReference type="SAM" id="Phobius"/>
    </source>
</evidence>
<protein>
    <submittedName>
        <fullName evidence="11">Adhesion G-protein coupled receptor G2-like</fullName>
    </submittedName>
</protein>
<dbReference type="RefSeq" id="XP_026142493.1">
    <property type="nucleotide sequence ID" value="XM_026286708.1"/>
</dbReference>
<feature type="transmembrane region" description="Helical" evidence="7">
    <location>
        <begin position="549"/>
        <end position="572"/>
    </location>
</feature>
<feature type="transmembrane region" description="Helical" evidence="7">
    <location>
        <begin position="391"/>
        <end position="408"/>
    </location>
</feature>
<dbReference type="GO" id="GO:0005886">
    <property type="term" value="C:plasma membrane"/>
    <property type="evidence" value="ECO:0007669"/>
    <property type="project" value="TreeGrafter"/>
</dbReference>
<dbReference type="InterPro" id="IPR017981">
    <property type="entry name" value="GPCR_2-like_7TM"/>
</dbReference>
<reference evidence="11" key="1">
    <citation type="submission" date="2025-08" db="UniProtKB">
        <authorList>
            <consortium name="RefSeq"/>
        </authorList>
    </citation>
    <scope>IDENTIFICATION</scope>
    <source>
        <strain evidence="11">Wakin</strain>
        <tissue evidence="11">Muscle</tissue>
    </source>
</reference>
<organism evidence="10 11">
    <name type="scientific">Carassius auratus</name>
    <name type="common">Goldfish</name>
    <dbReference type="NCBI Taxonomy" id="7957"/>
    <lineage>
        <taxon>Eukaryota</taxon>
        <taxon>Metazoa</taxon>
        <taxon>Chordata</taxon>
        <taxon>Craniata</taxon>
        <taxon>Vertebrata</taxon>
        <taxon>Euteleostomi</taxon>
        <taxon>Actinopterygii</taxon>
        <taxon>Neopterygii</taxon>
        <taxon>Teleostei</taxon>
        <taxon>Ostariophysi</taxon>
        <taxon>Cypriniformes</taxon>
        <taxon>Cyprinidae</taxon>
        <taxon>Cyprininae</taxon>
        <taxon>Carassius</taxon>
    </lineage>
</organism>
<evidence type="ECO:0000256" key="3">
    <source>
        <dbReference type="ARBA" id="ARBA00022989"/>
    </source>
</evidence>
<feature type="transmembrane region" description="Helical" evidence="7">
    <location>
        <begin position="463"/>
        <end position="482"/>
    </location>
</feature>
<keyword evidence="2 7" id="KW-0812">Transmembrane</keyword>
<gene>
    <name evidence="11" type="primary">LOC113117788</name>
</gene>
<keyword evidence="4 7" id="KW-0472">Membrane</keyword>
<dbReference type="PANTHER" id="PTHR12011">
    <property type="entry name" value="ADHESION G-PROTEIN COUPLED RECEPTOR"/>
    <property type="match status" value="1"/>
</dbReference>
<accession>A0A6P6RBG3</accession>
<evidence type="ECO:0000256" key="4">
    <source>
        <dbReference type="ARBA" id="ARBA00023136"/>
    </source>
</evidence>
<dbReference type="PANTHER" id="PTHR12011:SF474">
    <property type="entry name" value="ADHESION G PROTEIN-COUPLED RECEPTOR G11-RELATED"/>
    <property type="match status" value="1"/>
</dbReference>
<name>A0A6P6RBG3_CARAU</name>
<dbReference type="PROSITE" id="PS50221">
    <property type="entry name" value="GAIN_B"/>
    <property type="match status" value="1"/>
</dbReference>
<feature type="transmembrane region" description="Helical" evidence="7">
    <location>
        <begin position="357"/>
        <end position="379"/>
    </location>
</feature>
<evidence type="ECO:0000313" key="11">
    <source>
        <dbReference type="RefSeq" id="XP_026142493.1"/>
    </source>
</evidence>